<dbReference type="WBParaSite" id="GPUH_0000815701-mRNA-1">
    <property type="protein sequence ID" value="GPUH_0000815701-mRNA-1"/>
    <property type="gene ID" value="GPUH_0000815701"/>
</dbReference>
<gene>
    <name evidence="1" type="ORF">GPUH_LOCUS8149</name>
</gene>
<protein>
    <submittedName>
        <fullName evidence="3">Secreted protein</fullName>
    </submittedName>
</protein>
<organism evidence="3">
    <name type="scientific">Gongylonema pulchrum</name>
    <dbReference type="NCBI Taxonomy" id="637853"/>
    <lineage>
        <taxon>Eukaryota</taxon>
        <taxon>Metazoa</taxon>
        <taxon>Ecdysozoa</taxon>
        <taxon>Nematoda</taxon>
        <taxon>Chromadorea</taxon>
        <taxon>Rhabditida</taxon>
        <taxon>Spirurina</taxon>
        <taxon>Spiruromorpha</taxon>
        <taxon>Spiruroidea</taxon>
        <taxon>Gongylonematidae</taxon>
        <taxon>Gongylonema</taxon>
    </lineage>
</organism>
<dbReference type="EMBL" id="UYRT01022965">
    <property type="protein sequence ID" value="VDK60990.1"/>
    <property type="molecule type" value="Genomic_DNA"/>
</dbReference>
<name>A0A183DHF7_9BILA</name>
<dbReference type="Proteomes" id="UP000271098">
    <property type="component" value="Unassembled WGS sequence"/>
</dbReference>
<accession>A0A183DHF7</accession>
<sequence length="114" mass="13427">MQDLLLRATWQYQLLRKPILSQMDRTKFFPVKSSLAAFRSTCRKLSCTFCVLTTVYSRSRGRTGGRARRGTTTQFRTWIVKQRNERASLASRDFFCAFLLSKLDDRIFSSYIFF</sequence>
<reference evidence="1 2" key="2">
    <citation type="submission" date="2018-11" db="EMBL/GenBank/DDBJ databases">
        <authorList>
            <consortium name="Pathogen Informatics"/>
        </authorList>
    </citation>
    <scope>NUCLEOTIDE SEQUENCE [LARGE SCALE GENOMIC DNA]</scope>
</reference>
<evidence type="ECO:0000313" key="1">
    <source>
        <dbReference type="EMBL" id="VDK60990.1"/>
    </source>
</evidence>
<keyword evidence="2" id="KW-1185">Reference proteome</keyword>
<dbReference type="AlphaFoldDB" id="A0A183DHF7"/>
<reference evidence="3" key="1">
    <citation type="submission" date="2016-06" db="UniProtKB">
        <authorList>
            <consortium name="WormBaseParasite"/>
        </authorList>
    </citation>
    <scope>IDENTIFICATION</scope>
</reference>
<proteinExistence type="predicted"/>
<evidence type="ECO:0000313" key="2">
    <source>
        <dbReference type="Proteomes" id="UP000271098"/>
    </source>
</evidence>
<evidence type="ECO:0000313" key="3">
    <source>
        <dbReference type="WBParaSite" id="GPUH_0000815701-mRNA-1"/>
    </source>
</evidence>